<evidence type="ECO:0000256" key="2">
    <source>
        <dbReference type="ARBA" id="ARBA00022679"/>
    </source>
</evidence>
<evidence type="ECO:0000256" key="1">
    <source>
        <dbReference type="ARBA" id="ARBA00010209"/>
    </source>
</evidence>
<protein>
    <submittedName>
        <fullName evidence="3">Xanthone prenyltransferase A</fullName>
    </submittedName>
</protein>
<dbReference type="InterPro" id="IPR017795">
    <property type="entry name" value="ABBA_NscD-like"/>
</dbReference>
<dbReference type="AlphaFoldDB" id="A0A4V3HR47"/>
<comment type="similarity">
    <text evidence="1">Belongs to the tryptophan dimethylallyltransferase family.</text>
</comment>
<evidence type="ECO:0000313" key="3">
    <source>
        <dbReference type="EMBL" id="TDZ30169.1"/>
    </source>
</evidence>
<dbReference type="PANTHER" id="PTHR40627">
    <property type="entry name" value="INDOLE PRENYLTRANSFERASE TDIB-RELATED"/>
    <property type="match status" value="1"/>
</dbReference>
<reference evidence="3 4" key="1">
    <citation type="submission" date="2018-11" db="EMBL/GenBank/DDBJ databases">
        <title>Genome sequence and assembly of Colletotrichum spinosum.</title>
        <authorList>
            <person name="Gan P."/>
            <person name="Shirasu K."/>
        </authorList>
    </citation>
    <scope>NUCLEOTIDE SEQUENCE [LARGE SCALE GENOMIC DNA]</scope>
    <source>
        <strain evidence="3 4">CBS 515.97</strain>
    </source>
</reference>
<dbReference type="InterPro" id="IPR033964">
    <property type="entry name" value="ABBA"/>
</dbReference>
<dbReference type="CDD" id="cd13929">
    <property type="entry name" value="PT-DMATS_CymD"/>
    <property type="match status" value="1"/>
</dbReference>
<evidence type="ECO:0000313" key="4">
    <source>
        <dbReference type="Proteomes" id="UP000295083"/>
    </source>
</evidence>
<dbReference type="SFLD" id="SFLDS00036">
    <property type="entry name" value="Aromatic_Prenyltransferase"/>
    <property type="match status" value="1"/>
</dbReference>
<dbReference type="EMBL" id="QAPG01000142">
    <property type="protein sequence ID" value="TDZ30169.1"/>
    <property type="molecule type" value="Genomic_DNA"/>
</dbReference>
<accession>A0A4V3HR47</accession>
<comment type="caution">
    <text evidence="3">The sequence shown here is derived from an EMBL/GenBank/DDBJ whole genome shotgun (WGS) entry which is preliminary data.</text>
</comment>
<keyword evidence="4" id="KW-1185">Reference proteome</keyword>
<keyword evidence="2 3" id="KW-0808">Transferase</keyword>
<organism evidence="3 4">
    <name type="scientific">Colletotrichum spinosum</name>
    <dbReference type="NCBI Taxonomy" id="1347390"/>
    <lineage>
        <taxon>Eukaryota</taxon>
        <taxon>Fungi</taxon>
        <taxon>Dikarya</taxon>
        <taxon>Ascomycota</taxon>
        <taxon>Pezizomycotina</taxon>
        <taxon>Sordariomycetes</taxon>
        <taxon>Hypocreomycetidae</taxon>
        <taxon>Glomerellales</taxon>
        <taxon>Glomerellaceae</taxon>
        <taxon>Colletotrichum</taxon>
        <taxon>Colletotrichum orbiculare species complex</taxon>
    </lineage>
</organism>
<sequence length="332" mass="37144">MSGPHFAALFSNAGYSIEARYEVLLFVYHHVIPKLGHSPGSLNPALKKGDSGLSLDGTHIEYSWRWNEPNTKPEIRMVMEPFSRFAGTYMDPLNIKPAAETLYSMMPQVSSLDMTLFNHFISKFYDPAWHKYLETDERPIMTNVCLGFEFLNREILPKAYFFPRKLGQVGLTPIDVWEEALTAAAPQSSTLSTVFSFIKQDSAELGLTLTPLWLGIDVVRPADARLKLYCAEARTSFVSVMAVLTMGGRINIEPDLVEQTWGLMKAVCDLPASFPRSQDLPKAPKYNASVDRIDTAGLWGTFFYYFNIRCQATVEKGGTRGLPGSLHASLSH</sequence>
<proteinExistence type="inferred from homology"/>
<dbReference type="Proteomes" id="UP000295083">
    <property type="component" value="Unassembled WGS sequence"/>
</dbReference>
<gene>
    <name evidence="3" type="primary">xptA</name>
    <name evidence="3" type="ORF">C8035_v003265</name>
</gene>
<dbReference type="Pfam" id="PF11991">
    <property type="entry name" value="Trp_DMAT"/>
    <property type="match status" value="1"/>
</dbReference>
<dbReference type="PANTHER" id="PTHR40627:SF4">
    <property type="entry name" value="PRENYLTRANSFERASE ASQH1-RELATED"/>
    <property type="match status" value="1"/>
</dbReference>
<dbReference type="NCBIfam" id="TIGR03429">
    <property type="entry name" value="arom_pren_DMATS"/>
    <property type="match status" value="1"/>
</dbReference>
<name>A0A4V3HR47_9PEZI</name>
<dbReference type="GO" id="GO:0009820">
    <property type="term" value="P:alkaloid metabolic process"/>
    <property type="evidence" value="ECO:0007669"/>
    <property type="project" value="InterPro"/>
</dbReference>
<dbReference type="GO" id="GO:0004659">
    <property type="term" value="F:prenyltransferase activity"/>
    <property type="evidence" value="ECO:0007669"/>
    <property type="project" value="TreeGrafter"/>
</dbReference>